<proteinExistence type="predicted"/>
<feature type="non-terminal residue" evidence="1">
    <location>
        <position position="1"/>
    </location>
</feature>
<keyword evidence="2" id="KW-1185">Reference proteome</keyword>
<protein>
    <submittedName>
        <fullName evidence="1">Uncharacterized protein</fullName>
    </submittedName>
</protein>
<accession>A0AAV2Q4Q4</accession>
<evidence type="ECO:0000313" key="1">
    <source>
        <dbReference type="EMBL" id="CAL4068252.1"/>
    </source>
</evidence>
<dbReference type="Proteomes" id="UP001497623">
    <property type="component" value="Unassembled WGS sequence"/>
</dbReference>
<dbReference type="EMBL" id="CAXKWB010003034">
    <property type="protein sequence ID" value="CAL4068252.1"/>
    <property type="molecule type" value="Genomic_DNA"/>
</dbReference>
<name>A0AAV2Q4Q4_MEGNR</name>
<gene>
    <name evidence="1" type="ORF">MNOR_LOCUS7054</name>
</gene>
<organism evidence="1 2">
    <name type="scientific">Meganyctiphanes norvegica</name>
    <name type="common">Northern krill</name>
    <name type="synonym">Thysanopoda norvegica</name>
    <dbReference type="NCBI Taxonomy" id="48144"/>
    <lineage>
        <taxon>Eukaryota</taxon>
        <taxon>Metazoa</taxon>
        <taxon>Ecdysozoa</taxon>
        <taxon>Arthropoda</taxon>
        <taxon>Crustacea</taxon>
        <taxon>Multicrustacea</taxon>
        <taxon>Malacostraca</taxon>
        <taxon>Eumalacostraca</taxon>
        <taxon>Eucarida</taxon>
        <taxon>Euphausiacea</taxon>
        <taxon>Euphausiidae</taxon>
        <taxon>Meganyctiphanes</taxon>
    </lineage>
</organism>
<reference evidence="1 2" key="1">
    <citation type="submission" date="2024-05" db="EMBL/GenBank/DDBJ databases">
        <authorList>
            <person name="Wallberg A."/>
        </authorList>
    </citation>
    <scope>NUCLEOTIDE SEQUENCE [LARGE SCALE GENOMIC DNA]</scope>
</reference>
<sequence length="100" mass="11367">KTDAGELSQYPIDHDCPNNEMVYSIWAVLCYTYGKIEDLNIKYFPADQCGKKLCHIGCIDMVTLSGVFADVIYDYHYVRKPCYIGCMAMVSLQCVLFGVF</sequence>
<evidence type="ECO:0000313" key="2">
    <source>
        <dbReference type="Proteomes" id="UP001497623"/>
    </source>
</evidence>
<feature type="non-terminal residue" evidence="1">
    <location>
        <position position="100"/>
    </location>
</feature>
<comment type="caution">
    <text evidence="1">The sequence shown here is derived from an EMBL/GenBank/DDBJ whole genome shotgun (WGS) entry which is preliminary data.</text>
</comment>
<dbReference type="AlphaFoldDB" id="A0AAV2Q4Q4"/>